<dbReference type="SUPFAM" id="SSF88659">
    <property type="entry name" value="Sigma3 and sigma4 domains of RNA polymerase sigma factors"/>
    <property type="match status" value="1"/>
</dbReference>
<gene>
    <name evidence="1" type="ORF">CK503_03645</name>
</gene>
<sequence length="62" mass="7219">MQNRKRNEAEKEVMKMMIDADITQKMIAKHLDITPQAVNNRLKRGSVDPLIKAIEELKENRS</sequence>
<name>A0A2A2GEJ2_9BACT</name>
<evidence type="ECO:0008006" key="3">
    <source>
        <dbReference type="Google" id="ProtNLM"/>
    </source>
</evidence>
<dbReference type="InterPro" id="IPR036388">
    <property type="entry name" value="WH-like_DNA-bd_sf"/>
</dbReference>
<proteinExistence type="predicted"/>
<dbReference type="InterPro" id="IPR013324">
    <property type="entry name" value="RNA_pol_sigma_r3/r4-like"/>
</dbReference>
<evidence type="ECO:0000313" key="2">
    <source>
        <dbReference type="Proteomes" id="UP000218831"/>
    </source>
</evidence>
<organism evidence="1 2">
    <name type="scientific">Fodinibius salipaludis</name>
    <dbReference type="NCBI Taxonomy" id="2032627"/>
    <lineage>
        <taxon>Bacteria</taxon>
        <taxon>Pseudomonadati</taxon>
        <taxon>Balneolota</taxon>
        <taxon>Balneolia</taxon>
        <taxon>Balneolales</taxon>
        <taxon>Balneolaceae</taxon>
        <taxon>Fodinibius</taxon>
    </lineage>
</organism>
<comment type="caution">
    <text evidence="1">The sequence shown here is derived from an EMBL/GenBank/DDBJ whole genome shotgun (WGS) entry which is preliminary data.</text>
</comment>
<dbReference type="RefSeq" id="WP_095605425.1">
    <property type="nucleotide sequence ID" value="NZ_NSKE01000002.1"/>
</dbReference>
<dbReference type="EMBL" id="NSKE01000002">
    <property type="protein sequence ID" value="PAU95299.1"/>
    <property type="molecule type" value="Genomic_DNA"/>
</dbReference>
<reference evidence="1 2" key="1">
    <citation type="submission" date="2017-08" db="EMBL/GenBank/DDBJ databases">
        <title>Aliifodinibius alkalisoli sp. nov., isolated from saline alkaline soil.</title>
        <authorList>
            <person name="Liu D."/>
            <person name="Zhang G."/>
        </authorList>
    </citation>
    <scope>NUCLEOTIDE SEQUENCE [LARGE SCALE GENOMIC DNA]</scope>
    <source>
        <strain evidence="1 2">WN023</strain>
    </source>
</reference>
<protein>
    <recommendedName>
        <fullName evidence="3">HTH cro/C1-type domain-containing protein</fullName>
    </recommendedName>
</protein>
<dbReference type="Gene3D" id="1.10.10.10">
    <property type="entry name" value="Winged helix-like DNA-binding domain superfamily/Winged helix DNA-binding domain"/>
    <property type="match status" value="1"/>
</dbReference>
<evidence type="ECO:0000313" key="1">
    <source>
        <dbReference type="EMBL" id="PAU95299.1"/>
    </source>
</evidence>
<accession>A0A2A2GEJ2</accession>
<keyword evidence="2" id="KW-1185">Reference proteome</keyword>
<dbReference type="OrthoDB" id="9882678at2"/>
<dbReference type="AlphaFoldDB" id="A0A2A2GEJ2"/>
<dbReference type="Proteomes" id="UP000218831">
    <property type="component" value="Unassembled WGS sequence"/>
</dbReference>